<comment type="caution">
    <text evidence="1">The sequence shown here is derived from an EMBL/GenBank/DDBJ whole genome shotgun (WGS) entry which is preliminary data.</text>
</comment>
<dbReference type="AlphaFoldDB" id="A0ABD2LQ45"/>
<sequence>MLQRVQSDTQLDHRSRATNNLFKGKVFVIGTLFGDLRRTVFLVDTGSPACLISANYLMHHRQAVLDGDITFSLSGVGHNSQMTIGRLGCDALDRNDANICFQSRKIRMRNGQYVSFLLWDEMRQFPWYSSLGLSGEYQDPYHGQF</sequence>
<dbReference type="Proteomes" id="UP001620626">
    <property type="component" value="Unassembled WGS sequence"/>
</dbReference>
<accession>A0ABD2LQ45</accession>
<evidence type="ECO:0008006" key="3">
    <source>
        <dbReference type="Google" id="ProtNLM"/>
    </source>
</evidence>
<organism evidence="1 2">
    <name type="scientific">Heterodera trifolii</name>
    <dbReference type="NCBI Taxonomy" id="157864"/>
    <lineage>
        <taxon>Eukaryota</taxon>
        <taxon>Metazoa</taxon>
        <taxon>Ecdysozoa</taxon>
        <taxon>Nematoda</taxon>
        <taxon>Chromadorea</taxon>
        <taxon>Rhabditida</taxon>
        <taxon>Tylenchina</taxon>
        <taxon>Tylenchomorpha</taxon>
        <taxon>Tylenchoidea</taxon>
        <taxon>Heteroderidae</taxon>
        <taxon>Heteroderinae</taxon>
        <taxon>Heterodera</taxon>
    </lineage>
</organism>
<proteinExistence type="predicted"/>
<keyword evidence="2" id="KW-1185">Reference proteome</keyword>
<evidence type="ECO:0000313" key="2">
    <source>
        <dbReference type="Proteomes" id="UP001620626"/>
    </source>
</evidence>
<dbReference type="EMBL" id="JBICBT010000337">
    <property type="protein sequence ID" value="KAL3117012.1"/>
    <property type="molecule type" value="Genomic_DNA"/>
</dbReference>
<name>A0ABD2LQ45_9BILA</name>
<reference evidence="1 2" key="1">
    <citation type="submission" date="2024-10" db="EMBL/GenBank/DDBJ databases">
        <authorList>
            <person name="Kim D."/>
        </authorList>
    </citation>
    <scope>NUCLEOTIDE SEQUENCE [LARGE SCALE GENOMIC DNA]</scope>
    <source>
        <strain evidence="1">BH-2024</strain>
    </source>
</reference>
<evidence type="ECO:0000313" key="1">
    <source>
        <dbReference type="EMBL" id="KAL3117012.1"/>
    </source>
</evidence>
<protein>
    <recommendedName>
        <fullName evidence="3">Peptidase A2 domain-containing protein</fullName>
    </recommendedName>
</protein>
<gene>
    <name evidence="1" type="ORF">niasHT_002971</name>
</gene>